<feature type="transmembrane region" description="Helical" evidence="1">
    <location>
        <begin position="27"/>
        <end position="46"/>
    </location>
</feature>
<evidence type="ECO:0000256" key="1">
    <source>
        <dbReference type="SAM" id="Phobius"/>
    </source>
</evidence>
<feature type="transmembrane region" description="Helical" evidence="1">
    <location>
        <begin position="308"/>
        <end position="327"/>
    </location>
</feature>
<dbReference type="AlphaFoldDB" id="A0A1E5GHP5"/>
<dbReference type="STRING" id="903984.BCR21_05880"/>
<evidence type="ECO:0000313" key="2">
    <source>
        <dbReference type="EMBL" id="OEG11760.1"/>
    </source>
</evidence>
<name>A0A1E5GHP5_9ENTE</name>
<accession>A0A1E5GHP5</accession>
<keyword evidence="1" id="KW-0812">Transmembrane</keyword>
<dbReference type="Pfam" id="PF14897">
    <property type="entry name" value="EpsG"/>
    <property type="match status" value="1"/>
</dbReference>
<protein>
    <recommendedName>
        <fullName evidence="4">EpsG family protein</fullName>
    </recommendedName>
</protein>
<feature type="transmembrane region" description="Helical" evidence="1">
    <location>
        <begin position="107"/>
        <end position="124"/>
    </location>
</feature>
<organism evidence="2 3">
    <name type="scientific">Enterococcus ureasiticus</name>
    <dbReference type="NCBI Taxonomy" id="903984"/>
    <lineage>
        <taxon>Bacteria</taxon>
        <taxon>Bacillati</taxon>
        <taxon>Bacillota</taxon>
        <taxon>Bacilli</taxon>
        <taxon>Lactobacillales</taxon>
        <taxon>Enterococcaceae</taxon>
        <taxon>Enterococcus</taxon>
    </lineage>
</organism>
<keyword evidence="1" id="KW-1133">Transmembrane helix</keyword>
<feature type="transmembrane region" description="Helical" evidence="1">
    <location>
        <begin position="177"/>
        <end position="202"/>
    </location>
</feature>
<dbReference type="Proteomes" id="UP000094068">
    <property type="component" value="Unassembled WGS sequence"/>
</dbReference>
<comment type="caution">
    <text evidence="2">The sequence shown here is derived from an EMBL/GenBank/DDBJ whole genome shotgun (WGS) entry which is preliminary data.</text>
</comment>
<keyword evidence="1" id="KW-0472">Membrane</keyword>
<feature type="transmembrane region" description="Helical" evidence="1">
    <location>
        <begin position="130"/>
        <end position="148"/>
    </location>
</feature>
<evidence type="ECO:0008006" key="4">
    <source>
        <dbReference type="Google" id="ProtNLM"/>
    </source>
</evidence>
<evidence type="ECO:0000313" key="3">
    <source>
        <dbReference type="Proteomes" id="UP000094068"/>
    </source>
</evidence>
<dbReference type="OrthoDB" id="2329888at2"/>
<sequence>MIYILFFVVATILSFFSEVVRNRGNKYFYGLLVMLLIVTISILNGTRDFTIGTDIRVYGNKYFELAVFSYRFFDYLDLTRSFYNLDVEYGYQALNYLVSRFTTNIHIFYFVLGIITNGLFYLGITRFRQWVSVPFSFLTYLFLFYGNTLNIMRQSVAMAFVFFGISLFMTSKKRLGIVMLFCSLLFHNSAIVGFAILFLYIILEKSKNTLKLHLTILLSALVVSVSAVTILSMLTKTGIIGNKFEQYIGNNQSESEVSLSTIGMRLPIAVWWIISYKSLVKKNLFFSFMFLITMMDLIFISLRTIDITVSRVILYLSVFKIISYPLIIRYSIKDKNIRFLCYLLFIAYLFLVWFLQVVVGGNGEIYPFTSEILGI</sequence>
<dbReference type="InterPro" id="IPR049458">
    <property type="entry name" value="EpsG-like"/>
</dbReference>
<dbReference type="EMBL" id="MIJZ01000012">
    <property type="protein sequence ID" value="OEG11760.1"/>
    <property type="molecule type" value="Genomic_DNA"/>
</dbReference>
<reference evidence="3" key="1">
    <citation type="submission" date="2016-09" db="EMBL/GenBank/DDBJ databases">
        <authorList>
            <person name="Gulvik C.A."/>
        </authorList>
    </citation>
    <scope>NUCLEOTIDE SEQUENCE [LARGE SCALE GENOMIC DNA]</scope>
    <source>
        <strain evidence="3">DSM 23328</strain>
    </source>
</reference>
<feature type="transmembrane region" description="Helical" evidence="1">
    <location>
        <begin position="339"/>
        <end position="359"/>
    </location>
</feature>
<dbReference type="RefSeq" id="WP_069645616.1">
    <property type="nucleotide sequence ID" value="NZ_MIJZ01000012.1"/>
</dbReference>
<gene>
    <name evidence="2" type="ORF">BCR21_05880</name>
</gene>
<keyword evidence="3" id="KW-1185">Reference proteome</keyword>
<feature type="transmembrane region" description="Helical" evidence="1">
    <location>
        <begin position="283"/>
        <end position="302"/>
    </location>
</feature>
<feature type="transmembrane region" description="Helical" evidence="1">
    <location>
        <begin position="214"/>
        <end position="234"/>
    </location>
</feature>
<feature type="transmembrane region" description="Helical" evidence="1">
    <location>
        <begin position="155"/>
        <end position="171"/>
    </location>
</feature>
<proteinExistence type="predicted"/>